<dbReference type="GeneID" id="37079612"/>
<protein>
    <submittedName>
        <fullName evidence="1">DUF1749-domain-containing protein</fullName>
    </submittedName>
</protein>
<dbReference type="AlphaFoldDB" id="A0A318Z2V7"/>
<accession>A0A318Z2V7</accession>
<dbReference type="Gene3D" id="3.40.50.1820">
    <property type="entry name" value="alpha/beta hydrolase"/>
    <property type="match status" value="1"/>
</dbReference>
<reference evidence="1 2" key="1">
    <citation type="submission" date="2016-12" db="EMBL/GenBank/DDBJ databases">
        <title>The genomes of Aspergillus section Nigri reveals drivers in fungal speciation.</title>
        <authorList>
            <consortium name="DOE Joint Genome Institute"/>
            <person name="Vesth T.C."/>
            <person name="Nybo J."/>
            <person name="Theobald S."/>
            <person name="Brandl J."/>
            <person name="Frisvad J.C."/>
            <person name="Nielsen K.F."/>
            <person name="Lyhne E.K."/>
            <person name="Kogle M.E."/>
            <person name="Kuo A."/>
            <person name="Riley R."/>
            <person name="Clum A."/>
            <person name="Nolan M."/>
            <person name="Lipzen A."/>
            <person name="Salamov A."/>
            <person name="Henrissat B."/>
            <person name="Wiebenga A."/>
            <person name="De Vries R.P."/>
            <person name="Grigoriev I.V."/>
            <person name="Mortensen U.H."/>
            <person name="Andersen M.R."/>
            <person name="Baker S.E."/>
        </authorList>
    </citation>
    <scope>NUCLEOTIDE SEQUENCE [LARGE SCALE GENOMIC DNA]</scope>
    <source>
        <strain evidence="1 2">JOP 1030-1</strain>
    </source>
</reference>
<gene>
    <name evidence="1" type="ORF">BP01DRAFT_395193</name>
</gene>
<dbReference type="InterPro" id="IPR013744">
    <property type="entry name" value="SidJ"/>
</dbReference>
<dbReference type="PANTHER" id="PTHR31591">
    <property type="entry name" value="UPF0613 PROTEIN PB24D3.06C"/>
    <property type="match status" value="1"/>
</dbReference>
<dbReference type="SUPFAM" id="SSF53474">
    <property type="entry name" value="alpha/beta-Hydrolases"/>
    <property type="match status" value="1"/>
</dbReference>
<sequence length="329" mass="36118">MSSSPNHSPPGILHEYAPHLVAFEFTTPTNDPKPNTLLFVGGLTDGLHTVPYVRTLAQSLTQSPETTWSVFNLLLSSSYNGFGTQTLDTDVTEIAQCIRFIRTQLPHKATGKIVLMGHSTGSQDVLHYLYTAPSDRPQLDGAIMQAPVSDREALLVKVQEQDGTAAQNEVRGAYEQLVQMARNGPADFLLPMDLLARVGLPEKTPVTAERFWSLASPESPQRPSADDLFSSDLTDERLRETFGKVAEQNLLKGKLMVLFSGADEYLPPWVDVPGLMGRWKTAANAGAREIWDDEESAAIEGASHNVSDVGQKELVSRVSRFLARTEKQT</sequence>
<dbReference type="OrthoDB" id="10034502at2759"/>
<dbReference type="Proteomes" id="UP000248349">
    <property type="component" value="Unassembled WGS sequence"/>
</dbReference>
<evidence type="ECO:0000313" key="2">
    <source>
        <dbReference type="Proteomes" id="UP000248349"/>
    </source>
</evidence>
<keyword evidence="2" id="KW-1185">Reference proteome</keyword>
<dbReference type="PANTHER" id="PTHR31591:SF5">
    <property type="entry name" value="DOLICHOL-PHOSPHATE MANNOSYLTRANSFERASE"/>
    <property type="match status" value="1"/>
</dbReference>
<dbReference type="RefSeq" id="XP_025427378.1">
    <property type="nucleotide sequence ID" value="XM_025578383.1"/>
</dbReference>
<proteinExistence type="predicted"/>
<name>A0A318Z2V7_9EURO</name>
<evidence type="ECO:0000313" key="1">
    <source>
        <dbReference type="EMBL" id="PYH41396.1"/>
    </source>
</evidence>
<dbReference type="EMBL" id="KZ821265">
    <property type="protein sequence ID" value="PYH41396.1"/>
    <property type="molecule type" value="Genomic_DNA"/>
</dbReference>
<dbReference type="Pfam" id="PF08538">
    <property type="entry name" value="DUF1749"/>
    <property type="match status" value="1"/>
</dbReference>
<organism evidence="1 2">
    <name type="scientific">Aspergillus saccharolyticus JOP 1030-1</name>
    <dbReference type="NCBI Taxonomy" id="1450539"/>
    <lineage>
        <taxon>Eukaryota</taxon>
        <taxon>Fungi</taxon>
        <taxon>Dikarya</taxon>
        <taxon>Ascomycota</taxon>
        <taxon>Pezizomycotina</taxon>
        <taxon>Eurotiomycetes</taxon>
        <taxon>Eurotiomycetidae</taxon>
        <taxon>Eurotiales</taxon>
        <taxon>Aspergillaceae</taxon>
        <taxon>Aspergillus</taxon>
        <taxon>Aspergillus subgen. Circumdati</taxon>
    </lineage>
</organism>
<dbReference type="InterPro" id="IPR029058">
    <property type="entry name" value="AB_hydrolase_fold"/>
</dbReference>